<dbReference type="GlyGen" id="A0A8M2BLE7">
    <property type="glycosylation" value="1 site"/>
</dbReference>
<evidence type="ECO:0000313" key="3">
    <source>
        <dbReference type="ZFIN" id="ZDB-GENE-140106-134"/>
    </source>
</evidence>
<dbReference type="GO" id="GO:0005634">
    <property type="term" value="C:nucleus"/>
    <property type="evidence" value="ECO:0000318"/>
    <property type="project" value="GO_Central"/>
</dbReference>
<gene>
    <name evidence="2 3" type="primary">zmp:0000001174</name>
</gene>
<dbReference type="ZFIN" id="ZDB-GENE-140106-134">
    <property type="gene designation" value="zmp:0000001174"/>
</dbReference>
<reference evidence="2" key="1">
    <citation type="submission" date="2025-08" db="UniProtKB">
        <authorList>
            <consortium name="RefSeq"/>
        </authorList>
    </citation>
    <scope>IDENTIFICATION</scope>
    <source>
        <strain evidence="2">Tuebingen</strain>
        <tissue evidence="2">Fibroblasts and whole tissue</tissue>
    </source>
</reference>
<dbReference type="PANTHER" id="PTHR23186:SF3">
    <property type="entry name" value="RETINOIC ACID-INDUCED PROTEIN 2"/>
    <property type="match status" value="1"/>
</dbReference>
<name>A0A8M2BLE7_DANRE</name>
<proteinExistence type="predicted"/>
<keyword evidence="1" id="KW-1185">Reference proteome</keyword>
<dbReference type="AGR" id="ZFIN:ZDB-GENE-140106-134"/>
<evidence type="ECO:0000313" key="2">
    <source>
        <dbReference type="RefSeq" id="XP_005174218.2"/>
    </source>
</evidence>
<dbReference type="AlphaFoldDB" id="A0A8M2BLE7"/>
<protein>
    <submittedName>
        <fullName evidence="2">Retinoic acid-induced protein 2</fullName>
    </submittedName>
</protein>
<evidence type="ECO:0000313" key="1">
    <source>
        <dbReference type="Proteomes" id="UP000000437"/>
    </source>
</evidence>
<dbReference type="InterPro" id="IPR026092">
    <property type="entry name" value="RAI2/SOBP"/>
</dbReference>
<dbReference type="OrthoDB" id="9936033at2759"/>
<sequence length="538" mass="55814">MEELYKASAEVDTAEDAQDLCSTEETDSHTLTLGKLEGEAAAVTTGEPWPAGAPQTPKRSLSPLLTLPTSESPAVALKLLQPLCLGDASVVLPILTAPPAAPGVPAAPYLMSGQGPVSIPLVLEPQVLQHALLQQTAACPGLALQSSVLCPNPSLSLGAPPALDQKGPGAGLDTGLLTLLQNPSFAAILQDLFPGTPVSACPPPSPPQIDLSSSFLPPQLPYNTPLAPLVPPATLLVPYPVVIPLPVPLPIPVPIPIPVSISKAEAESPKPACTLSKSTQTPPSDGALYLDSRDTAGVQQPVPVPLNSADVEVLDLSTKLPRPSAQAPAPQVLQHDSVLDLSLPSVRKTCIQSRSPFGPLSPERDRLCHLGEGISTGALALGVLRPVDCTPKLDSKLLSGLASLEFSRQHKWVVDSSVAGSGSVHDSALTAGGNIEIVSTSQTAKVIVSVKDAMPAIFCSKIKGLSGVSTKNFSIKCDGGQGTFATLPRGPGDPRGEPSDTLKKISKNRGIKLKKVSSQEIHILPIKKQRLAAFIPRK</sequence>
<dbReference type="RefSeq" id="XP_005174218.2">
    <property type="nucleotide sequence ID" value="XM_005174161.6"/>
</dbReference>
<dbReference type="Proteomes" id="UP000000437">
    <property type="component" value="Chromosome 23"/>
</dbReference>
<dbReference type="PANTHER" id="PTHR23186">
    <property type="entry name" value="RETINOIC ACID-INDUCED PROTEIN 2"/>
    <property type="match status" value="1"/>
</dbReference>
<dbReference type="KEGG" id="dre:101885820"/>
<dbReference type="CTD" id="101885820"/>
<dbReference type="GO" id="GO:0048513">
    <property type="term" value="P:animal organ development"/>
    <property type="evidence" value="ECO:0000318"/>
    <property type="project" value="GO_Central"/>
</dbReference>
<organism evidence="1 2">
    <name type="scientific">Danio rerio</name>
    <name type="common">Zebrafish</name>
    <name type="synonym">Brachydanio rerio</name>
    <dbReference type="NCBI Taxonomy" id="7955"/>
    <lineage>
        <taxon>Eukaryota</taxon>
        <taxon>Metazoa</taxon>
        <taxon>Chordata</taxon>
        <taxon>Craniata</taxon>
        <taxon>Vertebrata</taxon>
        <taxon>Euteleostomi</taxon>
        <taxon>Actinopterygii</taxon>
        <taxon>Neopterygii</taxon>
        <taxon>Teleostei</taxon>
        <taxon>Ostariophysi</taxon>
        <taxon>Cypriniformes</taxon>
        <taxon>Danionidae</taxon>
        <taxon>Danioninae</taxon>
        <taxon>Danio</taxon>
    </lineage>
</organism>
<dbReference type="Pfam" id="PF15279">
    <property type="entry name" value="SOBP"/>
    <property type="match status" value="1"/>
</dbReference>
<accession>A0A8M2BLE7</accession>
<dbReference type="GeneID" id="101885820"/>